<dbReference type="InterPro" id="IPR036457">
    <property type="entry name" value="PPM-type-like_dom_sf"/>
</dbReference>
<feature type="domain" description="PPM-type phosphatase" evidence="2">
    <location>
        <begin position="1"/>
        <end position="408"/>
    </location>
</feature>
<dbReference type="EMBL" id="JADNYJ010000166">
    <property type="protein sequence ID" value="KAF8877732.1"/>
    <property type="molecule type" value="Genomic_DNA"/>
</dbReference>
<sequence>MDDRNPGDPPDPCPPGEELDAAIRQAFLALDDFIVHESARIVLGLTKEEYATLQAGGEWDTSKDAERPKLPRAKAYDALSYPYAGSCAIMGLFNPQDRSLGVALTGDLRAVHGRRVPAPTSNSSQKYTYEATALTADQNASNASEAALLTAAHPDEPDLLKNSRVVGWGCSRAFGDGSMKWPLPVQHQLREKYFGDRVRKEVKTPPYFTAEPVITRWEGKEGQGKVEKGDFVVFGSDGLWECLENEEVIGLVGWWLEERGVRERVKEEKKKGVGRELMLPPVFKSSRQTFDDDSNNDTDDMDGAPPTPVKLHISRRPSSSSSASTTQKTKIPSDLPVIYPPTFKDSTTQHKLWRAEKKFVCEDENIAAHLVRNALGGADQDLREAITGMDVGRCRRFRDDISVVVVFFD</sequence>
<organism evidence="3 4">
    <name type="scientific">Gymnopilus junonius</name>
    <name type="common">Spectacular rustgill mushroom</name>
    <name type="synonym">Gymnopilus spectabilis subsp. junonius</name>
    <dbReference type="NCBI Taxonomy" id="109634"/>
    <lineage>
        <taxon>Eukaryota</taxon>
        <taxon>Fungi</taxon>
        <taxon>Dikarya</taxon>
        <taxon>Basidiomycota</taxon>
        <taxon>Agaricomycotina</taxon>
        <taxon>Agaricomycetes</taxon>
        <taxon>Agaricomycetidae</taxon>
        <taxon>Agaricales</taxon>
        <taxon>Agaricineae</taxon>
        <taxon>Hymenogastraceae</taxon>
        <taxon>Gymnopilus</taxon>
    </lineage>
</organism>
<dbReference type="SUPFAM" id="SSF81606">
    <property type="entry name" value="PP2C-like"/>
    <property type="match status" value="1"/>
</dbReference>
<dbReference type="InterPro" id="IPR015655">
    <property type="entry name" value="PP2C"/>
</dbReference>
<dbReference type="SMART" id="SM00332">
    <property type="entry name" value="PP2Cc"/>
    <property type="match status" value="1"/>
</dbReference>
<evidence type="ECO:0000256" key="1">
    <source>
        <dbReference type="SAM" id="MobiDB-lite"/>
    </source>
</evidence>
<comment type="caution">
    <text evidence="3">The sequence shown here is derived from an EMBL/GenBank/DDBJ whole genome shotgun (WGS) entry which is preliminary data.</text>
</comment>
<accession>A0A9P5TGC0</accession>
<dbReference type="PANTHER" id="PTHR13832:SF792">
    <property type="entry name" value="GM14286P"/>
    <property type="match status" value="1"/>
</dbReference>
<evidence type="ECO:0000259" key="2">
    <source>
        <dbReference type="PROSITE" id="PS51746"/>
    </source>
</evidence>
<dbReference type="OrthoDB" id="420076at2759"/>
<evidence type="ECO:0000313" key="4">
    <source>
        <dbReference type="Proteomes" id="UP000724874"/>
    </source>
</evidence>
<evidence type="ECO:0000313" key="3">
    <source>
        <dbReference type="EMBL" id="KAF8877732.1"/>
    </source>
</evidence>
<proteinExistence type="predicted"/>
<dbReference type="Gene3D" id="3.60.40.10">
    <property type="entry name" value="PPM-type phosphatase domain"/>
    <property type="match status" value="1"/>
</dbReference>
<dbReference type="Pfam" id="PF00481">
    <property type="entry name" value="PP2C"/>
    <property type="match status" value="1"/>
</dbReference>
<protein>
    <submittedName>
        <fullName evidence="3">Phosphatase 2C-like domain-containing protein</fullName>
    </submittedName>
</protein>
<dbReference type="InterPro" id="IPR001932">
    <property type="entry name" value="PPM-type_phosphatase-like_dom"/>
</dbReference>
<feature type="region of interest" description="Disordered" evidence="1">
    <location>
        <begin position="284"/>
        <end position="337"/>
    </location>
</feature>
<keyword evidence="4" id="KW-1185">Reference proteome</keyword>
<dbReference type="AlphaFoldDB" id="A0A9P5TGC0"/>
<reference evidence="3" key="1">
    <citation type="submission" date="2020-11" db="EMBL/GenBank/DDBJ databases">
        <authorList>
            <consortium name="DOE Joint Genome Institute"/>
            <person name="Ahrendt S."/>
            <person name="Riley R."/>
            <person name="Andreopoulos W."/>
            <person name="LaButti K."/>
            <person name="Pangilinan J."/>
            <person name="Ruiz-duenas F.J."/>
            <person name="Barrasa J.M."/>
            <person name="Sanchez-Garcia M."/>
            <person name="Camarero S."/>
            <person name="Miyauchi S."/>
            <person name="Serrano A."/>
            <person name="Linde D."/>
            <person name="Babiker R."/>
            <person name="Drula E."/>
            <person name="Ayuso-Fernandez I."/>
            <person name="Pacheco R."/>
            <person name="Padilla G."/>
            <person name="Ferreira P."/>
            <person name="Barriuso J."/>
            <person name="Kellner H."/>
            <person name="Castanera R."/>
            <person name="Alfaro M."/>
            <person name="Ramirez L."/>
            <person name="Pisabarro A.G."/>
            <person name="Kuo A."/>
            <person name="Tritt A."/>
            <person name="Lipzen A."/>
            <person name="He G."/>
            <person name="Yan M."/>
            <person name="Ng V."/>
            <person name="Cullen D."/>
            <person name="Martin F."/>
            <person name="Rosso M.-N."/>
            <person name="Henrissat B."/>
            <person name="Hibbett D."/>
            <person name="Martinez A.T."/>
            <person name="Grigoriev I.V."/>
        </authorList>
    </citation>
    <scope>NUCLEOTIDE SEQUENCE</scope>
    <source>
        <strain evidence="3">AH 44721</strain>
    </source>
</reference>
<dbReference type="GO" id="GO:0005739">
    <property type="term" value="C:mitochondrion"/>
    <property type="evidence" value="ECO:0007669"/>
    <property type="project" value="TreeGrafter"/>
</dbReference>
<name>A0A9P5TGC0_GYMJU</name>
<dbReference type="Proteomes" id="UP000724874">
    <property type="component" value="Unassembled WGS sequence"/>
</dbReference>
<dbReference type="PANTHER" id="PTHR13832">
    <property type="entry name" value="PROTEIN PHOSPHATASE 2C"/>
    <property type="match status" value="1"/>
</dbReference>
<gene>
    <name evidence="3" type="ORF">CPB84DRAFT_1838570</name>
</gene>
<dbReference type="GO" id="GO:0004741">
    <property type="term" value="F:[pyruvate dehydrogenase (acetyl-transferring)]-phosphatase activity"/>
    <property type="evidence" value="ECO:0007669"/>
    <property type="project" value="TreeGrafter"/>
</dbReference>
<dbReference type="PROSITE" id="PS51746">
    <property type="entry name" value="PPM_2"/>
    <property type="match status" value="1"/>
</dbReference>
<feature type="compositionally biased region" description="Acidic residues" evidence="1">
    <location>
        <begin position="291"/>
        <end position="302"/>
    </location>
</feature>